<proteinExistence type="predicted"/>
<organism evidence="1 2">
    <name type="scientific">Meloidogyne enterolobii</name>
    <name type="common">Root-knot nematode worm</name>
    <name type="synonym">Meloidogyne mayaguensis</name>
    <dbReference type="NCBI Taxonomy" id="390850"/>
    <lineage>
        <taxon>Eukaryota</taxon>
        <taxon>Metazoa</taxon>
        <taxon>Ecdysozoa</taxon>
        <taxon>Nematoda</taxon>
        <taxon>Chromadorea</taxon>
        <taxon>Rhabditida</taxon>
        <taxon>Tylenchina</taxon>
        <taxon>Tylenchomorpha</taxon>
        <taxon>Tylenchoidea</taxon>
        <taxon>Meloidogynidae</taxon>
        <taxon>Meloidogyninae</taxon>
        <taxon>Meloidogyne</taxon>
    </lineage>
</organism>
<evidence type="ECO:0000313" key="2">
    <source>
        <dbReference type="Proteomes" id="UP000580250"/>
    </source>
</evidence>
<sequence length="62" mass="7173">MSSNAKNLSPEGKELLLNESIKYTKILLRYNQRRLGLIEGASRLDECFRLINRSIENEYTLG</sequence>
<reference evidence="1 2" key="1">
    <citation type="submission" date="2020-08" db="EMBL/GenBank/DDBJ databases">
        <authorList>
            <person name="Koutsovoulos G."/>
            <person name="Danchin GJ E."/>
        </authorList>
    </citation>
    <scope>NUCLEOTIDE SEQUENCE [LARGE SCALE GENOMIC DNA]</scope>
</reference>
<evidence type="ECO:0000313" key="1">
    <source>
        <dbReference type="EMBL" id="CAD2153880.1"/>
    </source>
</evidence>
<accession>A0A6V7UCP4</accession>
<protein>
    <submittedName>
        <fullName evidence="1">Uncharacterized protein</fullName>
    </submittedName>
</protein>
<comment type="caution">
    <text evidence="1">The sequence shown here is derived from an EMBL/GenBank/DDBJ whole genome shotgun (WGS) entry which is preliminary data.</text>
</comment>
<dbReference type="Proteomes" id="UP000580250">
    <property type="component" value="Unassembled WGS sequence"/>
</dbReference>
<gene>
    <name evidence="1" type="ORF">MENT_LOCUS11292</name>
</gene>
<dbReference type="AlphaFoldDB" id="A0A6V7UCP4"/>
<dbReference type="EMBL" id="CAJEWN010000054">
    <property type="protein sequence ID" value="CAD2153880.1"/>
    <property type="molecule type" value="Genomic_DNA"/>
</dbReference>
<name>A0A6V7UCP4_MELEN</name>